<evidence type="ECO:0000259" key="2">
    <source>
        <dbReference type="PROSITE" id="PS50994"/>
    </source>
</evidence>
<dbReference type="OrthoDB" id="7701485at2759"/>
<feature type="domain" description="Integrase catalytic" evidence="2">
    <location>
        <begin position="1"/>
        <end position="130"/>
    </location>
</feature>
<dbReference type="SUPFAM" id="SSF53098">
    <property type="entry name" value="Ribonuclease H-like"/>
    <property type="match status" value="1"/>
</dbReference>
<protein>
    <submittedName>
        <fullName evidence="4">Uncharacterized protein K02A2.6-like</fullName>
    </submittedName>
</protein>
<dbReference type="InterPro" id="IPR050951">
    <property type="entry name" value="Retrovirus_Pol_polyprotein"/>
</dbReference>
<keyword evidence="3" id="KW-1185">Reference proteome</keyword>
<evidence type="ECO:0000313" key="4">
    <source>
        <dbReference type="RefSeq" id="XP_024877303.1"/>
    </source>
</evidence>
<proteinExistence type="predicted"/>
<dbReference type="AlphaFoldDB" id="A0A6J1Q6K1"/>
<dbReference type="InterPro" id="IPR012337">
    <property type="entry name" value="RNaseH-like_sf"/>
</dbReference>
<gene>
    <name evidence="4" type="primary">LOC112458100</name>
</gene>
<dbReference type="PROSITE" id="PS50994">
    <property type="entry name" value="INTEGRASE"/>
    <property type="match status" value="1"/>
</dbReference>
<feature type="region of interest" description="Disordered" evidence="1">
    <location>
        <begin position="249"/>
        <end position="312"/>
    </location>
</feature>
<organism evidence="3 4">
    <name type="scientific">Temnothorax curvispinosus</name>
    <dbReference type="NCBI Taxonomy" id="300111"/>
    <lineage>
        <taxon>Eukaryota</taxon>
        <taxon>Metazoa</taxon>
        <taxon>Ecdysozoa</taxon>
        <taxon>Arthropoda</taxon>
        <taxon>Hexapoda</taxon>
        <taxon>Insecta</taxon>
        <taxon>Pterygota</taxon>
        <taxon>Neoptera</taxon>
        <taxon>Endopterygota</taxon>
        <taxon>Hymenoptera</taxon>
        <taxon>Apocrita</taxon>
        <taxon>Aculeata</taxon>
        <taxon>Formicoidea</taxon>
        <taxon>Formicidae</taxon>
        <taxon>Myrmicinae</taxon>
        <taxon>Temnothorax</taxon>
    </lineage>
</organism>
<dbReference type="Proteomes" id="UP000504618">
    <property type="component" value="Unplaced"/>
</dbReference>
<dbReference type="RefSeq" id="XP_024877303.1">
    <property type="nucleotide sequence ID" value="XM_025021535.1"/>
</dbReference>
<dbReference type="GeneID" id="112458100"/>
<evidence type="ECO:0000313" key="3">
    <source>
        <dbReference type="Proteomes" id="UP000504618"/>
    </source>
</evidence>
<dbReference type="InterPro" id="IPR036397">
    <property type="entry name" value="RNaseH_sf"/>
</dbReference>
<accession>A0A6J1Q6K1</accession>
<evidence type="ECO:0000256" key="1">
    <source>
        <dbReference type="SAM" id="MobiDB-lite"/>
    </source>
</evidence>
<dbReference type="InterPro" id="IPR001584">
    <property type="entry name" value="Integrase_cat-core"/>
</dbReference>
<dbReference type="GO" id="GO:0015074">
    <property type="term" value="P:DNA integration"/>
    <property type="evidence" value="ECO:0007669"/>
    <property type="project" value="InterPro"/>
</dbReference>
<dbReference type="PANTHER" id="PTHR37984:SF5">
    <property type="entry name" value="PROTEIN NYNRIN-LIKE"/>
    <property type="match status" value="1"/>
</dbReference>
<dbReference type="PANTHER" id="PTHR37984">
    <property type="entry name" value="PROTEIN CBG26694"/>
    <property type="match status" value="1"/>
</dbReference>
<dbReference type="Gene3D" id="3.30.420.10">
    <property type="entry name" value="Ribonuclease H-like superfamily/Ribonuclease H"/>
    <property type="match status" value="1"/>
</dbReference>
<dbReference type="GO" id="GO:0003676">
    <property type="term" value="F:nucleic acid binding"/>
    <property type="evidence" value="ECO:0007669"/>
    <property type="project" value="InterPro"/>
</dbReference>
<sequence>MQDRFSKWLEMRLLRRATAPAVTTHIAEAIIFRHGCPDTILSDNGTQLRSSKLAKMLAAHNVRHVYAPVHAPHCNPVERTNRVVKTMISQYVDRNHRNWDERIPELQFAYNTARHEATGYTPAYLIFGREPISPLNRETAPSAAAAPPDETRRHLEEAYELVRVHLARVFQRQEKYYNLRRRQWAPKVGEWVWKREYPLANKAAAFNVKLAPKFRGPLEVRRIVSPVIVDLRDKSGKWSRHIHVQDLKPAPAALASDVNEEDNDTETNTGENDIEDDGSTETETDNDENTEPGDNDNNNNETKSEDDDRAED</sequence>
<name>A0A6J1Q6K1_9HYME</name>
<reference evidence="4" key="1">
    <citation type="submission" date="2025-08" db="UniProtKB">
        <authorList>
            <consortium name="RefSeq"/>
        </authorList>
    </citation>
    <scope>IDENTIFICATION</scope>
    <source>
        <tissue evidence="4">Whole body</tissue>
    </source>
</reference>
<dbReference type="Pfam" id="PF00665">
    <property type="entry name" value="rve"/>
    <property type="match status" value="1"/>
</dbReference>
<feature type="compositionally biased region" description="Acidic residues" evidence="1">
    <location>
        <begin position="272"/>
        <end position="294"/>
    </location>
</feature>